<evidence type="ECO:0000256" key="1">
    <source>
        <dbReference type="ARBA" id="ARBA00022679"/>
    </source>
</evidence>
<dbReference type="PROSITE" id="PS51186">
    <property type="entry name" value="GNAT"/>
    <property type="match status" value="1"/>
</dbReference>
<dbReference type="InterPro" id="IPR050832">
    <property type="entry name" value="Bact_Acetyltransf"/>
</dbReference>
<comment type="caution">
    <text evidence="4">The sequence shown here is derived from an EMBL/GenBank/DDBJ whole genome shotgun (WGS) entry which is preliminary data.</text>
</comment>
<keyword evidence="2" id="KW-0012">Acyltransferase</keyword>
<keyword evidence="1 4" id="KW-0808">Transferase</keyword>
<dbReference type="AlphaFoldDB" id="A0A7K0K480"/>
<sequence length="164" mass="17560">MSTRTLQSPALDLLAADLTSEVKLSFRPLTQADTIPMAKLHAEAYRDSGSSASGQLKLFWEGAYGPLLDAATLGAWHDDRLVGVVIVLERAPDEWCSDGDCDTPFIADLFVDPEYRRQGVASALIMKASAAVSHLGCEALTLQLDIAAAPEAMQLYDALGFSTS</sequence>
<dbReference type="Proteomes" id="UP000442535">
    <property type="component" value="Unassembled WGS sequence"/>
</dbReference>
<accession>A0A7K0K480</accession>
<dbReference type="PANTHER" id="PTHR43877:SF1">
    <property type="entry name" value="ACETYLTRANSFERASE"/>
    <property type="match status" value="1"/>
</dbReference>
<dbReference type="CDD" id="cd04301">
    <property type="entry name" value="NAT_SF"/>
    <property type="match status" value="1"/>
</dbReference>
<dbReference type="Gene3D" id="3.40.630.30">
    <property type="match status" value="1"/>
</dbReference>
<evidence type="ECO:0000313" key="4">
    <source>
        <dbReference type="EMBL" id="MST50228.1"/>
    </source>
</evidence>
<dbReference type="Pfam" id="PF00583">
    <property type="entry name" value="Acetyltransf_1"/>
    <property type="match status" value="1"/>
</dbReference>
<feature type="domain" description="N-acetyltransferase" evidence="3">
    <location>
        <begin position="24"/>
        <end position="164"/>
    </location>
</feature>
<keyword evidence="5" id="KW-1185">Reference proteome</keyword>
<dbReference type="EMBL" id="VUMY01000015">
    <property type="protein sequence ID" value="MST50228.1"/>
    <property type="molecule type" value="Genomic_DNA"/>
</dbReference>
<dbReference type="SUPFAM" id="SSF55729">
    <property type="entry name" value="Acyl-CoA N-acyltransferases (Nat)"/>
    <property type="match status" value="1"/>
</dbReference>
<dbReference type="InterPro" id="IPR000182">
    <property type="entry name" value="GNAT_dom"/>
</dbReference>
<dbReference type="GO" id="GO:0016747">
    <property type="term" value="F:acyltransferase activity, transferring groups other than amino-acyl groups"/>
    <property type="evidence" value="ECO:0007669"/>
    <property type="project" value="InterPro"/>
</dbReference>
<evidence type="ECO:0000313" key="5">
    <source>
        <dbReference type="Proteomes" id="UP000442535"/>
    </source>
</evidence>
<reference evidence="4 5" key="1">
    <citation type="submission" date="2019-08" db="EMBL/GenBank/DDBJ databases">
        <title>In-depth cultivation of the pig gut microbiome towards novel bacterial diversity and tailored functional studies.</title>
        <authorList>
            <person name="Wylensek D."/>
            <person name="Hitch T.C.A."/>
            <person name="Clavel T."/>
        </authorList>
    </citation>
    <scope>NUCLEOTIDE SEQUENCE [LARGE SCALE GENOMIC DNA]</scope>
    <source>
        <strain evidence="4 5">RF-GAM-744-WT-7</strain>
    </source>
</reference>
<organism evidence="4 5">
    <name type="scientific">Mobiluncus porci</name>
    <dbReference type="NCBI Taxonomy" id="2652278"/>
    <lineage>
        <taxon>Bacteria</taxon>
        <taxon>Bacillati</taxon>
        <taxon>Actinomycetota</taxon>
        <taxon>Actinomycetes</taxon>
        <taxon>Actinomycetales</taxon>
        <taxon>Actinomycetaceae</taxon>
        <taxon>Mobiluncus</taxon>
    </lineage>
</organism>
<proteinExistence type="predicted"/>
<dbReference type="InterPro" id="IPR016181">
    <property type="entry name" value="Acyl_CoA_acyltransferase"/>
</dbReference>
<gene>
    <name evidence="4" type="ORF">FYJ63_08305</name>
</gene>
<evidence type="ECO:0000256" key="2">
    <source>
        <dbReference type="ARBA" id="ARBA00023315"/>
    </source>
</evidence>
<dbReference type="PANTHER" id="PTHR43877">
    <property type="entry name" value="AMINOALKYLPHOSPHONATE N-ACETYLTRANSFERASE-RELATED-RELATED"/>
    <property type="match status" value="1"/>
</dbReference>
<protein>
    <submittedName>
        <fullName evidence="4">GNAT family N-acetyltransferase</fullName>
    </submittedName>
</protein>
<dbReference type="RefSeq" id="WP_154545673.1">
    <property type="nucleotide sequence ID" value="NZ_JAQYQY010000012.1"/>
</dbReference>
<name>A0A7K0K480_9ACTO</name>
<evidence type="ECO:0000259" key="3">
    <source>
        <dbReference type="PROSITE" id="PS51186"/>
    </source>
</evidence>